<name>A0A6H0X4F8_9CAUD</name>
<organism evidence="1 2">
    <name type="scientific">Klebsiella phage KpS8</name>
    <dbReference type="NCBI Taxonomy" id="2847815"/>
    <lineage>
        <taxon>Viruses</taxon>
        <taxon>Duplodnaviria</taxon>
        <taxon>Heunggongvirae</taxon>
        <taxon>Uroviricota</taxon>
        <taxon>Caudoviricetes</taxon>
        <taxon>Vequintavirinae</taxon>
        <taxon>Mydovirus</taxon>
        <taxon>Mydovirus KpS8</taxon>
    </lineage>
</organism>
<evidence type="ECO:0000313" key="2">
    <source>
        <dbReference type="Proteomes" id="UP000502319"/>
    </source>
</evidence>
<keyword evidence="2" id="KW-1185">Reference proteome</keyword>
<dbReference type="Proteomes" id="UP000502319">
    <property type="component" value="Segment"/>
</dbReference>
<proteinExistence type="predicted"/>
<gene>
    <name evidence="1" type="ORF">kps8_208</name>
</gene>
<dbReference type="EMBL" id="MT178275">
    <property type="protein sequence ID" value="QIW88380.1"/>
    <property type="molecule type" value="Genomic_DNA"/>
</dbReference>
<sequence length="48" mass="5435">MNNLDLAYNYMLSLIADGVEYPDAQTKAAMRYDVDSDQLSDMYDSGSY</sequence>
<reference evidence="1 2" key="1">
    <citation type="submission" date="2020-03" db="EMBL/GenBank/DDBJ databases">
        <title>Complete genome sequence of Klebsiella pneumoniae phage KpS8.</title>
        <authorList>
            <person name="Denisenko E."/>
            <person name="Kislichkina A."/>
            <person name="Verevkin V."/>
            <person name="Krasilnikova V."/>
            <person name="Volozhantsev N."/>
        </authorList>
    </citation>
    <scope>NUCLEOTIDE SEQUENCE [LARGE SCALE GENOMIC DNA]</scope>
</reference>
<accession>A0A6H0X4F8</accession>
<evidence type="ECO:0000313" key="1">
    <source>
        <dbReference type="EMBL" id="QIW88380.1"/>
    </source>
</evidence>
<protein>
    <submittedName>
        <fullName evidence="1">Uncharacterized protein</fullName>
    </submittedName>
</protein>